<name>A0A841N2N1_9FLAO</name>
<reference evidence="1 2" key="1">
    <citation type="submission" date="2020-08" db="EMBL/GenBank/DDBJ databases">
        <title>Functional genomics of gut bacteria from endangered species of beetles.</title>
        <authorList>
            <person name="Carlos-Shanley C."/>
        </authorList>
    </citation>
    <scope>NUCLEOTIDE SEQUENCE [LARGE SCALE GENOMIC DNA]</scope>
    <source>
        <strain evidence="1 2">S00136</strain>
    </source>
</reference>
<dbReference type="RefSeq" id="WP_184162935.1">
    <property type="nucleotide sequence ID" value="NZ_JACHLC010000002.1"/>
</dbReference>
<comment type="caution">
    <text evidence="1">The sequence shown here is derived from an EMBL/GenBank/DDBJ whole genome shotgun (WGS) entry which is preliminary data.</text>
</comment>
<evidence type="ECO:0000313" key="2">
    <source>
        <dbReference type="Proteomes" id="UP000589738"/>
    </source>
</evidence>
<keyword evidence="2" id="KW-1185">Reference proteome</keyword>
<dbReference type="AlphaFoldDB" id="A0A841N2N1"/>
<evidence type="ECO:0008006" key="3">
    <source>
        <dbReference type="Google" id="ProtNLM"/>
    </source>
</evidence>
<dbReference type="Proteomes" id="UP000589738">
    <property type="component" value="Unassembled WGS sequence"/>
</dbReference>
<dbReference type="EMBL" id="JACHLC010000002">
    <property type="protein sequence ID" value="MBB6371124.1"/>
    <property type="molecule type" value="Genomic_DNA"/>
</dbReference>
<evidence type="ECO:0000313" key="1">
    <source>
        <dbReference type="EMBL" id="MBB6371124.1"/>
    </source>
</evidence>
<organism evidence="1 2">
    <name type="scientific">Chryseobacterium shigense</name>
    <dbReference type="NCBI Taxonomy" id="297244"/>
    <lineage>
        <taxon>Bacteria</taxon>
        <taxon>Pseudomonadati</taxon>
        <taxon>Bacteroidota</taxon>
        <taxon>Flavobacteriia</taxon>
        <taxon>Flavobacteriales</taxon>
        <taxon>Weeksellaceae</taxon>
        <taxon>Chryseobacterium group</taxon>
        <taxon>Chryseobacterium</taxon>
    </lineage>
</organism>
<gene>
    <name evidence="1" type="ORF">HNP36_002200</name>
</gene>
<accession>A0A841N2N1</accession>
<proteinExistence type="predicted"/>
<sequence length="147" mass="16990">MSKYPVTVGDIEFDEKLDDPAFKKCTPEKLISIQYYYGTKEFDYKGEKLAIIEKLQKEKISSESKMNGYITVRFLVNCEGKTGLFRVQQMNADLKETAPDKELGEKLLRFTKSLDGWIPKEIKGFKAGYYQYLTYKIENGKVSEVLP</sequence>
<protein>
    <recommendedName>
        <fullName evidence="3">TonB protein C-terminal</fullName>
    </recommendedName>
</protein>